<dbReference type="PANTHER" id="PTHR43418:SF4">
    <property type="entry name" value="MULTIFUNCTIONAL TRYPTOPHAN BIOSYNTHESIS PROTEIN"/>
    <property type="match status" value="1"/>
</dbReference>
<keyword evidence="1" id="KW-0315">Glutamine amidotransferase</keyword>
<protein>
    <submittedName>
        <fullName evidence="3">Anthranilate synthase component II</fullName>
    </submittedName>
</protein>
<evidence type="ECO:0000313" key="3">
    <source>
        <dbReference type="EMBL" id="MFD0965000.1"/>
    </source>
</evidence>
<dbReference type="PROSITE" id="PS51273">
    <property type="entry name" value="GATASE_TYPE_1"/>
    <property type="match status" value="1"/>
</dbReference>
<evidence type="ECO:0000256" key="1">
    <source>
        <dbReference type="ARBA" id="ARBA00022962"/>
    </source>
</evidence>
<dbReference type="Proteomes" id="UP001596997">
    <property type="component" value="Unassembled WGS sequence"/>
</dbReference>
<keyword evidence="4" id="KW-1185">Reference proteome</keyword>
<dbReference type="InterPro" id="IPR050472">
    <property type="entry name" value="Anth_synth/Amidotransfase"/>
</dbReference>
<dbReference type="PRINTS" id="PR00096">
    <property type="entry name" value="GATASE"/>
</dbReference>
<evidence type="ECO:0000313" key="4">
    <source>
        <dbReference type="Proteomes" id="UP001596997"/>
    </source>
</evidence>
<proteinExistence type="predicted"/>
<evidence type="ECO:0000259" key="2">
    <source>
        <dbReference type="Pfam" id="PF00117"/>
    </source>
</evidence>
<dbReference type="Pfam" id="PF00117">
    <property type="entry name" value="GATase"/>
    <property type="match status" value="1"/>
</dbReference>
<feature type="domain" description="Glutamine amidotransferase" evidence="2">
    <location>
        <begin position="5"/>
        <end position="186"/>
    </location>
</feature>
<accession>A0ABW3I633</accession>
<dbReference type="RefSeq" id="WP_377716718.1">
    <property type="nucleotide sequence ID" value="NZ_JBHTJM010000010.1"/>
</dbReference>
<dbReference type="InterPro" id="IPR017926">
    <property type="entry name" value="GATASE"/>
</dbReference>
<sequence>MKKILVIDNYDSFTYNLVHYLEDLDCDVTVKRNDQLFIDEVEDFEKILLSPGPGIPDEAGLLKPIIEKYASSKSILGVCLGQQAIGEVFGGSLENLDEVYHGVATKVKLTVQDEQLFENLPSEFEVGRYHSWVVKSNDLPDCLEVTSTDKNGQIMSLRHKTYDVRGVQYHPESVLTPNGKQILENWINN</sequence>
<dbReference type="InterPro" id="IPR029062">
    <property type="entry name" value="Class_I_gatase-like"/>
</dbReference>
<dbReference type="SUPFAM" id="SSF52317">
    <property type="entry name" value="Class I glutamine amidotransferase-like"/>
    <property type="match status" value="1"/>
</dbReference>
<reference evidence="4" key="1">
    <citation type="journal article" date="2019" name="Int. J. Syst. Evol. Microbiol.">
        <title>The Global Catalogue of Microorganisms (GCM) 10K type strain sequencing project: providing services to taxonomists for standard genome sequencing and annotation.</title>
        <authorList>
            <consortium name="The Broad Institute Genomics Platform"/>
            <consortium name="The Broad Institute Genome Sequencing Center for Infectious Disease"/>
            <person name="Wu L."/>
            <person name="Ma J."/>
        </authorList>
    </citation>
    <scope>NUCLEOTIDE SEQUENCE [LARGE SCALE GENOMIC DNA]</scope>
    <source>
        <strain evidence="4">CCUG 62114</strain>
    </source>
</reference>
<gene>
    <name evidence="3" type="ORF">ACFQ1O_13365</name>
</gene>
<dbReference type="CDD" id="cd01743">
    <property type="entry name" value="GATase1_Anthranilate_Synthase"/>
    <property type="match status" value="1"/>
</dbReference>
<dbReference type="InterPro" id="IPR006221">
    <property type="entry name" value="TrpG/PapA_dom"/>
</dbReference>
<comment type="caution">
    <text evidence="3">The sequence shown here is derived from an EMBL/GenBank/DDBJ whole genome shotgun (WGS) entry which is preliminary data.</text>
</comment>
<dbReference type="PRINTS" id="PR00097">
    <property type="entry name" value="ANTSNTHASEII"/>
</dbReference>
<dbReference type="PANTHER" id="PTHR43418">
    <property type="entry name" value="MULTIFUNCTIONAL TRYPTOPHAN BIOSYNTHESIS PROTEIN-RELATED"/>
    <property type="match status" value="1"/>
</dbReference>
<dbReference type="EMBL" id="JBHTJM010000010">
    <property type="protein sequence ID" value="MFD0965000.1"/>
    <property type="molecule type" value="Genomic_DNA"/>
</dbReference>
<dbReference type="Gene3D" id="3.40.50.880">
    <property type="match status" value="1"/>
</dbReference>
<dbReference type="NCBIfam" id="TIGR00566">
    <property type="entry name" value="trpG_papA"/>
    <property type="match status" value="1"/>
</dbReference>
<name>A0ABW3I633_9FLAO</name>
<organism evidence="3 4">
    <name type="scientific">Pseudofulvibacter geojedonensis</name>
    <dbReference type="NCBI Taxonomy" id="1123758"/>
    <lineage>
        <taxon>Bacteria</taxon>
        <taxon>Pseudomonadati</taxon>
        <taxon>Bacteroidota</taxon>
        <taxon>Flavobacteriia</taxon>
        <taxon>Flavobacteriales</taxon>
        <taxon>Flavobacteriaceae</taxon>
        <taxon>Pseudofulvibacter</taxon>
    </lineage>
</organism>